<evidence type="ECO:0000259" key="1">
    <source>
        <dbReference type="Pfam" id="PF00534"/>
    </source>
</evidence>
<name>A0ABY9YZ50_9GAMM</name>
<accession>A0ABY9YZ50</accession>
<evidence type="ECO:0000313" key="2">
    <source>
        <dbReference type="EMBL" id="WNK20148.1"/>
    </source>
</evidence>
<keyword evidence="2" id="KW-0808">Transferase</keyword>
<evidence type="ECO:0000313" key="3">
    <source>
        <dbReference type="Proteomes" id="UP001301869"/>
    </source>
</evidence>
<dbReference type="InterPro" id="IPR001296">
    <property type="entry name" value="Glyco_trans_1"/>
</dbReference>
<keyword evidence="2" id="KW-0328">Glycosyltransferase</keyword>
<protein>
    <submittedName>
        <fullName evidence="2">Glycosyltransferase</fullName>
        <ecNumber evidence="2">2.4.-.-</ecNumber>
    </submittedName>
</protein>
<dbReference type="PANTHER" id="PTHR45947:SF3">
    <property type="entry name" value="SULFOQUINOVOSYL TRANSFERASE SQD2"/>
    <property type="match status" value="1"/>
</dbReference>
<dbReference type="PANTHER" id="PTHR45947">
    <property type="entry name" value="SULFOQUINOVOSYL TRANSFERASE SQD2"/>
    <property type="match status" value="1"/>
</dbReference>
<sequence>MKKKLNIENNFVIGHVGRFDVQKNHNSIIDILFSITKVREDAVLLLVGDGPLKEEIEKKVDELGLSENVMFLGVQPDIAALLSSMDVFLFPSLYEGLPVTLIEAQANGLPCVVSDTVTSESKITDCVNFFPLNEPSEKWAEKVVESAKKEHCPNTYSSIASAGYDIESNAHWLESFYLKAAHEKEKKE</sequence>
<dbReference type="GO" id="GO:0016757">
    <property type="term" value="F:glycosyltransferase activity"/>
    <property type="evidence" value="ECO:0007669"/>
    <property type="project" value="UniProtKB-KW"/>
</dbReference>
<feature type="domain" description="Glycosyl transferase family 1" evidence="1">
    <location>
        <begin position="2"/>
        <end position="142"/>
    </location>
</feature>
<gene>
    <name evidence="2" type="ORF">P1P91_00155</name>
</gene>
<dbReference type="Proteomes" id="UP001301869">
    <property type="component" value="Chromosome"/>
</dbReference>
<organism evidence="2 3">
    <name type="scientific">Halomonas piscis</name>
    <dbReference type="NCBI Taxonomy" id="3031727"/>
    <lineage>
        <taxon>Bacteria</taxon>
        <taxon>Pseudomonadati</taxon>
        <taxon>Pseudomonadota</taxon>
        <taxon>Gammaproteobacteria</taxon>
        <taxon>Oceanospirillales</taxon>
        <taxon>Halomonadaceae</taxon>
        <taxon>Halomonas</taxon>
    </lineage>
</organism>
<dbReference type="EMBL" id="CP119391">
    <property type="protein sequence ID" value="WNK20148.1"/>
    <property type="molecule type" value="Genomic_DNA"/>
</dbReference>
<keyword evidence="3" id="KW-1185">Reference proteome</keyword>
<dbReference type="SUPFAM" id="SSF53756">
    <property type="entry name" value="UDP-Glycosyltransferase/glycogen phosphorylase"/>
    <property type="match status" value="1"/>
</dbReference>
<dbReference type="RefSeq" id="WP_311883715.1">
    <property type="nucleotide sequence ID" value="NZ_CP119391.1"/>
</dbReference>
<dbReference type="Gene3D" id="3.40.50.2000">
    <property type="entry name" value="Glycogen Phosphorylase B"/>
    <property type="match status" value="1"/>
</dbReference>
<dbReference type="InterPro" id="IPR050194">
    <property type="entry name" value="Glycosyltransferase_grp1"/>
</dbReference>
<proteinExistence type="predicted"/>
<reference evidence="2 3" key="1">
    <citation type="submission" date="2023-03" db="EMBL/GenBank/DDBJ databases">
        <title>Halomonas sp. nov., isolated from Korean tranditional fermented seafood 'Jeotgal'.</title>
        <authorList>
            <person name="Kim B."/>
            <person name="Shin N.-R."/>
        </authorList>
    </citation>
    <scope>NUCLEOTIDE SEQUENCE [LARGE SCALE GENOMIC DNA]</scope>
    <source>
        <strain evidence="2 3">SG2L-4</strain>
    </source>
</reference>
<dbReference type="EC" id="2.4.-.-" evidence="2"/>
<dbReference type="Pfam" id="PF00534">
    <property type="entry name" value="Glycos_transf_1"/>
    <property type="match status" value="1"/>
</dbReference>